<keyword evidence="7 9" id="KW-0704">Schiff base</keyword>
<evidence type="ECO:0000313" key="11">
    <source>
        <dbReference type="Proteomes" id="UP000886865"/>
    </source>
</evidence>
<dbReference type="NCBIfam" id="TIGR03330">
    <property type="entry name" value="SAM_DCase_Bsu"/>
    <property type="match status" value="1"/>
</dbReference>
<evidence type="ECO:0000313" key="10">
    <source>
        <dbReference type="EMBL" id="HIS74410.1"/>
    </source>
</evidence>
<keyword evidence="6 9" id="KW-0456">Lyase</keyword>
<feature type="active site" description="Proton donor; for catalytic activity" evidence="9">
    <location>
        <position position="97"/>
    </location>
</feature>
<keyword evidence="3 9" id="KW-0745">Spermidine biosynthesis</keyword>
<comment type="function">
    <text evidence="9">Catalyzes the decarboxylation of S-adenosylmethionine to S-adenosylmethioninamine (dcAdoMet), the propylamine donor required for the synthesis of the polyamines spermine and spermidine from the diamine putrescine.</text>
</comment>
<evidence type="ECO:0000256" key="7">
    <source>
        <dbReference type="ARBA" id="ARBA00023270"/>
    </source>
</evidence>
<dbReference type="Gene3D" id="3.60.90.10">
    <property type="entry name" value="S-adenosylmethionine decarboxylase"/>
    <property type="match status" value="1"/>
</dbReference>
<comment type="catalytic activity">
    <reaction evidence="9">
        <text>S-adenosyl-L-methionine + H(+) = S-adenosyl 3-(methylsulfanyl)propylamine + CO2</text>
        <dbReference type="Rhea" id="RHEA:15981"/>
        <dbReference type="ChEBI" id="CHEBI:15378"/>
        <dbReference type="ChEBI" id="CHEBI:16526"/>
        <dbReference type="ChEBI" id="CHEBI:57443"/>
        <dbReference type="ChEBI" id="CHEBI:59789"/>
        <dbReference type="EC" id="4.1.1.50"/>
    </reaction>
</comment>
<comment type="similarity">
    <text evidence="9">Belongs to the prokaryotic AdoMetDC family. Type 1 subfamily.</text>
</comment>
<evidence type="ECO:0000256" key="1">
    <source>
        <dbReference type="ARBA" id="ARBA00022793"/>
    </source>
</evidence>
<dbReference type="GO" id="GO:0004014">
    <property type="term" value="F:adenosylmethionine decarboxylase activity"/>
    <property type="evidence" value="ECO:0007669"/>
    <property type="project" value="UniProtKB-UniRule"/>
</dbReference>
<evidence type="ECO:0000256" key="6">
    <source>
        <dbReference type="ARBA" id="ARBA00023239"/>
    </source>
</evidence>
<comment type="caution">
    <text evidence="10">The sequence shown here is derived from an EMBL/GenBank/DDBJ whole genome shotgun (WGS) entry which is preliminary data.</text>
</comment>
<evidence type="ECO:0000256" key="8">
    <source>
        <dbReference type="ARBA" id="ARBA00023317"/>
    </source>
</evidence>
<evidence type="ECO:0000256" key="2">
    <source>
        <dbReference type="ARBA" id="ARBA00022813"/>
    </source>
</evidence>
<dbReference type="InterPro" id="IPR017716">
    <property type="entry name" value="S-AdoMet_deCOase_pro-enz"/>
</dbReference>
<comment type="pathway">
    <text evidence="9">Amine and polyamine biosynthesis; S-adenosylmethioninamine biosynthesis; S-adenosylmethioninamine from S-adenosyl-L-methionine: step 1/1.</text>
</comment>
<reference evidence="10" key="2">
    <citation type="journal article" date="2021" name="PeerJ">
        <title>Extensive microbial diversity within the chicken gut microbiome revealed by metagenomics and culture.</title>
        <authorList>
            <person name="Gilroy R."/>
            <person name="Ravi A."/>
            <person name="Getino M."/>
            <person name="Pursley I."/>
            <person name="Horton D.L."/>
            <person name="Alikhan N.F."/>
            <person name="Baker D."/>
            <person name="Gharbi K."/>
            <person name="Hall N."/>
            <person name="Watson M."/>
            <person name="Adriaenssens E.M."/>
            <person name="Foster-Nyarko E."/>
            <person name="Jarju S."/>
            <person name="Secka A."/>
            <person name="Antonio M."/>
            <person name="Oren A."/>
            <person name="Chaudhuri R.R."/>
            <person name="La Ragione R."/>
            <person name="Hildebrand F."/>
            <person name="Pallen M.J."/>
        </authorList>
    </citation>
    <scope>NUCLEOTIDE SEQUENCE</scope>
    <source>
        <strain evidence="10">CHK152-2871</strain>
    </source>
</reference>
<comment type="PTM">
    <text evidence="9">Is synthesized initially as an inactive proenzyme. Formation of the active enzyme involves a self-maturation process in which the active site pyruvoyl group is generated from an internal serine residue via an autocatalytic post-translational modification. Two non-identical subunits are generated from the proenzyme in this reaction, and the pyruvate is formed at the N-terminus of the alpha chain, which is derived from the carboxyl end of the proenzyme. The post-translation cleavage follows an unusual pathway, termed non-hydrolytic serinolysis, in which the side chain hydroxyl group of the serine supplies its oxygen atom to form the C-terminus of the beta chain, while the remainder of the serine residue undergoes an oxidative deamination to produce ammonia and the pyruvoyl group blocking the N-terminus of the alpha chain.</text>
</comment>
<accession>A0A9D1FJM4</accession>
<dbReference type="InterPro" id="IPR003826">
    <property type="entry name" value="AdoMetDC_fam_prok"/>
</dbReference>
<proteinExistence type="inferred from homology"/>
<keyword evidence="2 9" id="KW-0068">Autocatalytic cleavage</keyword>
<protein>
    <recommendedName>
        <fullName evidence="9">S-adenosylmethionine decarboxylase proenzyme</fullName>
        <shortName evidence="9">AdoMetDC</shortName>
        <shortName evidence="9">SAMDC</shortName>
        <ecNumber evidence="9">4.1.1.50</ecNumber>
    </recommendedName>
    <component>
        <recommendedName>
            <fullName evidence="9">S-adenosylmethionine decarboxylase beta chain</fullName>
        </recommendedName>
    </component>
    <component>
        <recommendedName>
            <fullName evidence="9">S-adenosylmethionine decarboxylase alpha chain</fullName>
        </recommendedName>
    </component>
</protein>
<feature type="chain" id="PRO_5039767318" description="S-adenosylmethionine decarboxylase beta chain" evidence="9">
    <location>
        <begin position="1"/>
        <end position="76"/>
    </location>
</feature>
<dbReference type="GO" id="GO:0008295">
    <property type="term" value="P:spermidine biosynthetic process"/>
    <property type="evidence" value="ECO:0007669"/>
    <property type="project" value="UniProtKB-UniRule"/>
</dbReference>
<keyword evidence="8 9" id="KW-0670">Pyruvate</keyword>
<dbReference type="HAMAP" id="MF_00464">
    <property type="entry name" value="AdoMetDC_1"/>
    <property type="match status" value="1"/>
</dbReference>
<evidence type="ECO:0000256" key="3">
    <source>
        <dbReference type="ARBA" id="ARBA00023066"/>
    </source>
</evidence>
<feature type="modified residue" description="Pyruvic acid (Ser); by autocatalysis" evidence="9">
    <location>
        <position position="77"/>
    </location>
</feature>
<comment type="cofactor">
    <cofactor evidence="9">
        <name>pyruvate</name>
        <dbReference type="ChEBI" id="CHEBI:15361"/>
    </cofactor>
    <text evidence="9">Binds 1 pyruvoyl group covalently per subunit.</text>
</comment>
<comment type="subunit">
    <text evidence="9">Heterotetramer of two alpha and two beta chains arranged as a dimer of alpha/beta heterodimers.</text>
</comment>
<dbReference type="AlphaFoldDB" id="A0A9D1FJM4"/>
<dbReference type="Proteomes" id="UP000886865">
    <property type="component" value="Unassembled WGS sequence"/>
</dbReference>
<feature type="chain" id="PRO_5039767317" description="S-adenosylmethionine decarboxylase alpha chain" evidence="9">
    <location>
        <begin position="77"/>
        <end position="147"/>
    </location>
</feature>
<sequence>MTTLEARENTLKTHSRYLGRHILAEFFECDPNVLNNPKLVEKYMVEAALECGATIVNKCFHLFAPHGVSGVVIISESHLAIHTWPELGYAAVDLFTCGEACDPKVAYDFLKKCFNSKDTSYSQLNRGILDDKNLSVEHTPFYISAQV</sequence>
<dbReference type="InterPro" id="IPR016067">
    <property type="entry name" value="S-AdoMet_deCO2ase_core"/>
</dbReference>
<feature type="active site" description="Schiff-base intermediate with substrate; via pyruvic acid" evidence="9">
    <location>
        <position position="77"/>
    </location>
</feature>
<keyword evidence="1 9" id="KW-0210">Decarboxylase</keyword>
<dbReference type="EC" id="4.1.1.50" evidence="9"/>
<name>A0A9D1FJM4_9BACT</name>
<dbReference type="PANTHER" id="PTHR33866:SF2">
    <property type="entry name" value="S-ADENOSYLMETHIONINE DECARBOXYLASE PROENZYME"/>
    <property type="match status" value="1"/>
</dbReference>
<dbReference type="PANTHER" id="PTHR33866">
    <property type="entry name" value="S-ADENOSYLMETHIONINE DECARBOXYLASE PROENZYME"/>
    <property type="match status" value="1"/>
</dbReference>
<gene>
    <name evidence="9" type="primary">speH</name>
    <name evidence="10" type="ORF">IAA86_05275</name>
</gene>
<evidence type="ECO:0000256" key="9">
    <source>
        <dbReference type="HAMAP-Rule" id="MF_00464"/>
    </source>
</evidence>
<feature type="active site" description="Proton acceptor; for processing activity" evidence="9">
    <location>
        <position position="82"/>
    </location>
</feature>
<keyword evidence="9" id="KW-0949">S-adenosyl-L-methionine</keyword>
<reference evidence="10" key="1">
    <citation type="submission" date="2020-10" db="EMBL/GenBank/DDBJ databases">
        <authorList>
            <person name="Gilroy R."/>
        </authorList>
    </citation>
    <scope>NUCLEOTIDE SEQUENCE</scope>
    <source>
        <strain evidence="10">CHK152-2871</strain>
    </source>
</reference>
<evidence type="ECO:0000256" key="4">
    <source>
        <dbReference type="ARBA" id="ARBA00023115"/>
    </source>
</evidence>
<keyword evidence="4 9" id="KW-0620">Polyamine biosynthesis</keyword>
<dbReference type="Pfam" id="PF02675">
    <property type="entry name" value="AdoMet_dc"/>
    <property type="match status" value="1"/>
</dbReference>
<keyword evidence="5 9" id="KW-0865">Zymogen</keyword>
<dbReference type="SUPFAM" id="SSF56276">
    <property type="entry name" value="S-adenosylmethionine decarboxylase"/>
    <property type="match status" value="1"/>
</dbReference>
<organism evidence="10 11">
    <name type="scientific">Candidatus Galligastranaerophilus intestinavium</name>
    <dbReference type="NCBI Taxonomy" id="2840836"/>
    <lineage>
        <taxon>Bacteria</taxon>
        <taxon>Candidatus Galligastranaerophilus</taxon>
    </lineage>
</organism>
<evidence type="ECO:0000256" key="5">
    <source>
        <dbReference type="ARBA" id="ARBA00023145"/>
    </source>
</evidence>
<feature type="site" description="Cleavage (non-hydrolytic); by autolysis" evidence="9">
    <location>
        <begin position="76"/>
        <end position="77"/>
    </location>
</feature>
<dbReference type="EMBL" id="DVJQ01000045">
    <property type="protein sequence ID" value="HIS74410.1"/>
    <property type="molecule type" value="Genomic_DNA"/>
</dbReference>
<dbReference type="GO" id="GO:0005829">
    <property type="term" value="C:cytosol"/>
    <property type="evidence" value="ECO:0007669"/>
    <property type="project" value="TreeGrafter"/>
</dbReference>